<evidence type="ECO:0000256" key="4">
    <source>
        <dbReference type="ARBA" id="ARBA00022452"/>
    </source>
</evidence>
<dbReference type="Pfam" id="PF13609">
    <property type="entry name" value="Porin_4"/>
    <property type="match status" value="1"/>
</dbReference>
<keyword evidence="4" id="KW-1134">Transmembrane beta strand</keyword>
<proteinExistence type="predicted"/>
<evidence type="ECO:0000256" key="8">
    <source>
        <dbReference type="ARBA" id="ARBA00023114"/>
    </source>
</evidence>
<evidence type="ECO:0000256" key="7">
    <source>
        <dbReference type="ARBA" id="ARBA00023065"/>
    </source>
</evidence>
<dbReference type="InterPro" id="IPR033900">
    <property type="entry name" value="Gram_neg_porin_domain"/>
</dbReference>
<dbReference type="InterPro" id="IPR023614">
    <property type="entry name" value="Porin_dom_sf"/>
</dbReference>
<comment type="subunit">
    <text evidence="2">Homotrimer.</text>
</comment>
<name>A0A6M4A9T4_9BURK</name>
<keyword evidence="9" id="KW-0472">Membrane</keyword>
<comment type="subcellular location">
    <subcellularLocation>
        <location evidence="1">Cell outer membrane</location>
        <topology evidence="1">Multi-pass membrane protein</topology>
    </subcellularLocation>
</comment>
<dbReference type="PANTHER" id="PTHR34501:SF9">
    <property type="entry name" value="MAJOR OUTER MEMBRANE PROTEIN P.IA"/>
    <property type="match status" value="1"/>
</dbReference>
<feature type="signal peptide" evidence="11">
    <location>
        <begin position="1"/>
        <end position="20"/>
    </location>
</feature>
<dbReference type="Gene3D" id="2.40.160.10">
    <property type="entry name" value="Porin"/>
    <property type="match status" value="1"/>
</dbReference>
<dbReference type="GO" id="GO:0034220">
    <property type="term" value="P:monoatomic ion transmembrane transport"/>
    <property type="evidence" value="ECO:0007669"/>
    <property type="project" value="InterPro"/>
</dbReference>
<evidence type="ECO:0000256" key="11">
    <source>
        <dbReference type="SAM" id="SignalP"/>
    </source>
</evidence>
<dbReference type="GO" id="GO:0009279">
    <property type="term" value="C:cell outer membrane"/>
    <property type="evidence" value="ECO:0007669"/>
    <property type="project" value="UniProtKB-SubCell"/>
</dbReference>
<dbReference type="InterPro" id="IPR001702">
    <property type="entry name" value="Porin_Gram-ve"/>
</dbReference>
<dbReference type="EMBL" id="CP051152">
    <property type="protein sequence ID" value="QJQ07267.1"/>
    <property type="molecule type" value="Genomic_DNA"/>
</dbReference>
<evidence type="ECO:0000256" key="3">
    <source>
        <dbReference type="ARBA" id="ARBA00022448"/>
    </source>
</evidence>
<sequence length="333" mass="34413">MKKSILALALIGAFSGAAFAQSSVTVYGIVDMGVQRDDNGTSANSTKYSMESGAQSGSRLGFKGTEDLGSGLKANFVLEMGILADTGASDQKGLGFGRQAYVGLSGDFGTMNLGRQKSLTYVASESIDPFGVGLAGNMNRLFGTVTRRDNAATYVTPNMSGFSAAGQYGFGEVAGNNAANSVGAVSATYSAGPVFASIVYEKAKDAAGVKATDGEKTLVGGTFDFGMAKAHAAYELLKGGEAATEVKKNVWMIGATVPVGAGAVVADYTRITNSTISNANANQWALGYTYNLSKRTNLYTSYSQTKNDTKAAYNAGGNGLTDKLFNAGIRHAF</sequence>
<reference evidence="13 14" key="1">
    <citation type="journal article" date="2019" name="Int. J. Syst. Evol. Microbiol.">
        <title>Undibacterium piscinae sp. nov., isolated from Korean shiner intestine.</title>
        <authorList>
            <person name="Lee S.Y."/>
            <person name="Kang W."/>
            <person name="Kim P.S."/>
            <person name="Kim H.S."/>
            <person name="Sung H."/>
            <person name="Shin N.R."/>
            <person name="Whon T.W."/>
            <person name="Yun J.H."/>
            <person name="Lee J.Y."/>
            <person name="Lee J.Y."/>
            <person name="Jung M.J."/>
            <person name="Jeong Y.S."/>
            <person name="Tak E.J."/>
            <person name="Han J.E."/>
            <person name="Hyun D.W."/>
            <person name="Kang M.S."/>
            <person name="Lee K.E."/>
            <person name="Lee B.H."/>
            <person name="Bae J.W."/>
        </authorList>
    </citation>
    <scope>NUCLEOTIDE SEQUENCE [LARGE SCALE GENOMIC DNA]</scope>
    <source>
        <strain evidence="13 14">S11R28</strain>
    </source>
</reference>
<keyword evidence="6 11" id="KW-0732">Signal</keyword>
<accession>A0A6M4A9T4</accession>
<keyword evidence="14" id="KW-1185">Reference proteome</keyword>
<dbReference type="InterPro" id="IPR002299">
    <property type="entry name" value="Porin_Neis"/>
</dbReference>
<feature type="domain" description="Porin" evidence="12">
    <location>
        <begin position="7"/>
        <end position="309"/>
    </location>
</feature>
<dbReference type="KEGG" id="upi:EJG51_017205"/>
<protein>
    <submittedName>
        <fullName evidence="13">Porin</fullName>
    </submittedName>
</protein>
<dbReference type="OrthoDB" id="5289162at2"/>
<dbReference type="Proteomes" id="UP000274350">
    <property type="component" value="Chromosome"/>
</dbReference>
<evidence type="ECO:0000256" key="1">
    <source>
        <dbReference type="ARBA" id="ARBA00004571"/>
    </source>
</evidence>
<dbReference type="PANTHER" id="PTHR34501">
    <property type="entry name" value="PROTEIN YDDL-RELATED"/>
    <property type="match status" value="1"/>
</dbReference>
<evidence type="ECO:0000256" key="5">
    <source>
        <dbReference type="ARBA" id="ARBA00022692"/>
    </source>
</evidence>
<evidence type="ECO:0000313" key="13">
    <source>
        <dbReference type="EMBL" id="QJQ07267.1"/>
    </source>
</evidence>
<keyword evidence="3" id="KW-0813">Transport</keyword>
<evidence type="ECO:0000256" key="9">
    <source>
        <dbReference type="ARBA" id="ARBA00023136"/>
    </source>
</evidence>
<keyword evidence="7" id="KW-0406">Ion transport</keyword>
<organism evidence="13 14">
    <name type="scientific">Undibacterium piscinae</name>
    <dbReference type="NCBI Taxonomy" id="2495591"/>
    <lineage>
        <taxon>Bacteria</taxon>
        <taxon>Pseudomonadati</taxon>
        <taxon>Pseudomonadota</taxon>
        <taxon>Betaproteobacteria</taxon>
        <taxon>Burkholderiales</taxon>
        <taxon>Oxalobacteraceae</taxon>
        <taxon>Undibacterium</taxon>
    </lineage>
</organism>
<dbReference type="CDD" id="cd00342">
    <property type="entry name" value="gram_neg_porins"/>
    <property type="match status" value="1"/>
</dbReference>
<keyword evidence="8" id="KW-0626">Porin</keyword>
<evidence type="ECO:0000259" key="12">
    <source>
        <dbReference type="Pfam" id="PF13609"/>
    </source>
</evidence>
<dbReference type="GO" id="GO:0046930">
    <property type="term" value="C:pore complex"/>
    <property type="evidence" value="ECO:0007669"/>
    <property type="project" value="UniProtKB-KW"/>
</dbReference>
<keyword evidence="10" id="KW-0998">Cell outer membrane</keyword>
<evidence type="ECO:0000256" key="2">
    <source>
        <dbReference type="ARBA" id="ARBA00011233"/>
    </source>
</evidence>
<dbReference type="SUPFAM" id="SSF56935">
    <property type="entry name" value="Porins"/>
    <property type="match status" value="1"/>
</dbReference>
<keyword evidence="5" id="KW-0812">Transmembrane</keyword>
<dbReference type="GO" id="GO:0015288">
    <property type="term" value="F:porin activity"/>
    <property type="evidence" value="ECO:0007669"/>
    <property type="project" value="UniProtKB-KW"/>
</dbReference>
<evidence type="ECO:0000313" key="14">
    <source>
        <dbReference type="Proteomes" id="UP000274350"/>
    </source>
</evidence>
<dbReference type="PRINTS" id="PR00182">
    <property type="entry name" value="ECOLNEIPORIN"/>
</dbReference>
<gene>
    <name evidence="13" type="ORF">EJG51_017205</name>
</gene>
<dbReference type="PRINTS" id="PR00184">
    <property type="entry name" value="NEISSPPORIN"/>
</dbReference>
<dbReference type="InterPro" id="IPR050298">
    <property type="entry name" value="Gram-neg_bact_OMP"/>
</dbReference>
<feature type="chain" id="PRO_5026674302" evidence="11">
    <location>
        <begin position="21"/>
        <end position="333"/>
    </location>
</feature>
<evidence type="ECO:0000256" key="10">
    <source>
        <dbReference type="ARBA" id="ARBA00023237"/>
    </source>
</evidence>
<dbReference type="AlphaFoldDB" id="A0A6M4A9T4"/>
<evidence type="ECO:0000256" key="6">
    <source>
        <dbReference type="ARBA" id="ARBA00022729"/>
    </source>
</evidence>